<dbReference type="PANTHER" id="PTHR30173">
    <property type="entry name" value="SIGMA 19 FACTOR"/>
    <property type="match status" value="1"/>
</dbReference>
<accession>A0A4R5D8D0</accession>
<dbReference type="OrthoDB" id="3211555at2"/>
<dbReference type="InterPro" id="IPR036388">
    <property type="entry name" value="WH-like_DNA-bd_sf"/>
</dbReference>
<dbReference type="InterPro" id="IPR013325">
    <property type="entry name" value="RNA_pol_sigma_r2"/>
</dbReference>
<evidence type="ECO:0000256" key="4">
    <source>
        <dbReference type="ARBA" id="ARBA00023082"/>
    </source>
</evidence>
<dbReference type="NCBIfam" id="TIGR02957">
    <property type="entry name" value="SigX4"/>
    <property type="match status" value="1"/>
</dbReference>
<dbReference type="AlphaFoldDB" id="A0A4R5D8D0"/>
<comment type="similarity">
    <text evidence="1">Belongs to the sigma-70 factor family. ECF subfamily.</text>
</comment>
<dbReference type="InterPro" id="IPR013324">
    <property type="entry name" value="RNA_pol_sigma_r3/r4-like"/>
</dbReference>
<organism evidence="8 9">
    <name type="scientific">Jiangella asiatica</name>
    <dbReference type="NCBI Taxonomy" id="2530372"/>
    <lineage>
        <taxon>Bacteria</taxon>
        <taxon>Bacillati</taxon>
        <taxon>Actinomycetota</taxon>
        <taxon>Actinomycetes</taxon>
        <taxon>Jiangellales</taxon>
        <taxon>Jiangellaceae</taxon>
        <taxon>Jiangella</taxon>
    </lineage>
</organism>
<dbReference type="Gene3D" id="3.10.450.50">
    <property type="match status" value="1"/>
</dbReference>
<dbReference type="GO" id="GO:0003677">
    <property type="term" value="F:DNA binding"/>
    <property type="evidence" value="ECO:0007669"/>
    <property type="project" value="InterPro"/>
</dbReference>
<evidence type="ECO:0000256" key="5">
    <source>
        <dbReference type="ARBA" id="ARBA00023163"/>
    </source>
</evidence>
<dbReference type="InterPro" id="IPR013249">
    <property type="entry name" value="RNA_pol_sigma70_r4_t2"/>
</dbReference>
<dbReference type="Pfam" id="PF08281">
    <property type="entry name" value="Sigma70_r4_2"/>
    <property type="match status" value="1"/>
</dbReference>
<evidence type="ECO:0000256" key="1">
    <source>
        <dbReference type="ARBA" id="ARBA00010641"/>
    </source>
</evidence>
<dbReference type="Gene3D" id="1.10.1740.10">
    <property type="match status" value="1"/>
</dbReference>
<keyword evidence="4" id="KW-0731">Sigma factor</keyword>
<evidence type="ECO:0000313" key="9">
    <source>
        <dbReference type="Proteomes" id="UP000294739"/>
    </source>
</evidence>
<gene>
    <name evidence="8" type="ORF">E1269_15780</name>
</gene>
<dbReference type="SUPFAM" id="SSF88946">
    <property type="entry name" value="Sigma2 domain of RNA polymerase sigma factors"/>
    <property type="match status" value="1"/>
</dbReference>
<dbReference type="Pfam" id="PF04542">
    <property type="entry name" value="Sigma70_r2"/>
    <property type="match status" value="1"/>
</dbReference>
<dbReference type="SUPFAM" id="SSF54427">
    <property type="entry name" value="NTF2-like"/>
    <property type="match status" value="1"/>
</dbReference>
<keyword evidence="3" id="KW-0805">Transcription regulation</keyword>
<keyword evidence="9" id="KW-1185">Reference proteome</keyword>
<dbReference type="PANTHER" id="PTHR30173:SF36">
    <property type="entry name" value="ECF RNA POLYMERASE SIGMA FACTOR SIGJ"/>
    <property type="match status" value="1"/>
</dbReference>
<dbReference type="InterPro" id="IPR052704">
    <property type="entry name" value="ECF_Sigma-70_Domain"/>
</dbReference>
<dbReference type="GO" id="GO:0016987">
    <property type="term" value="F:sigma factor activity"/>
    <property type="evidence" value="ECO:0007669"/>
    <property type="project" value="UniProtKB-KW"/>
</dbReference>
<evidence type="ECO:0000313" key="8">
    <source>
        <dbReference type="EMBL" id="TDE08967.1"/>
    </source>
</evidence>
<dbReference type="InterPro" id="IPR014303">
    <property type="entry name" value="RNA_pol_sigma-70_ECF"/>
</dbReference>
<dbReference type="InterPro" id="IPR014284">
    <property type="entry name" value="RNA_pol_sigma-70_dom"/>
</dbReference>
<evidence type="ECO:0000259" key="7">
    <source>
        <dbReference type="Pfam" id="PF08281"/>
    </source>
</evidence>
<comment type="caution">
    <text evidence="8">The sequence shown here is derived from an EMBL/GenBank/DDBJ whole genome shotgun (WGS) entry which is preliminary data.</text>
</comment>
<proteinExistence type="inferred from homology"/>
<dbReference type="NCBIfam" id="NF007214">
    <property type="entry name" value="PRK09636.1"/>
    <property type="match status" value="1"/>
</dbReference>
<sequence length="307" mass="33100">MGTVTDLAVSHDRLRPLMFSIAYRMLGSVSEAEDVVQEAFLRMHRSASAAAAAPVRSPDAYATTVTTRLAIDALRSARRRREQYVGPWLPEPLLTSDDDPAGQAESAETLSTAFLVVLETLSPVERAVFLLREVFGYGYDEIAAVVERSEANCRQLLVRAKRRIDERRPRFEPSPERRDALAKRFLAAVRDGEVAALERMLAEDVEFQGDGGGKAAAVRKPITGALQVARFLANLGRQGAQIGAVLEPVTVNGQPGMKVSAPGGVIGVLSLTIVDGHVQGVHNLINPDKLHHLGPVGDLDALLSARG</sequence>
<feature type="domain" description="RNA polymerase sigma-70 region 2" evidence="6">
    <location>
        <begin position="13"/>
        <end position="80"/>
    </location>
</feature>
<evidence type="ECO:0000256" key="2">
    <source>
        <dbReference type="ARBA" id="ARBA00011344"/>
    </source>
</evidence>
<dbReference type="SUPFAM" id="SSF88659">
    <property type="entry name" value="Sigma3 and sigma4 domains of RNA polymerase sigma factors"/>
    <property type="match status" value="1"/>
</dbReference>
<dbReference type="Gene3D" id="1.10.10.10">
    <property type="entry name" value="Winged helix-like DNA-binding domain superfamily/Winged helix DNA-binding domain"/>
    <property type="match status" value="1"/>
</dbReference>
<dbReference type="NCBIfam" id="TIGR02937">
    <property type="entry name" value="sigma70-ECF"/>
    <property type="match status" value="1"/>
</dbReference>
<feature type="domain" description="RNA polymerase sigma factor 70 region 4 type 2" evidence="7">
    <location>
        <begin position="114"/>
        <end position="164"/>
    </location>
</feature>
<dbReference type="EMBL" id="SMKZ01000021">
    <property type="protein sequence ID" value="TDE08967.1"/>
    <property type="molecule type" value="Genomic_DNA"/>
</dbReference>
<protein>
    <submittedName>
        <fullName evidence="8">RNA polymerase sigma-70 factor</fullName>
    </submittedName>
</protein>
<dbReference type="GO" id="GO:0006352">
    <property type="term" value="P:DNA-templated transcription initiation"/>
    <property type="evidence" value="ECO:0007669"/>
    <property type="project" value="InterPro"/>
</dbReference>
<reference evidence="8 9" key="1">
    <citation type="submission" date="2019-03" db="EMBL/GenBank/DDBJ databases">
        <title>Draft genome sequences of novel Actinobacteria.</title>
        <authorList>
            <person name="Sahin N."/>
            <person name="Ay H."/>
            <person name="Saygin H."/>
        </authorList>
    </citation>
    <scope>NUCLEOTIDE SEQUENCE [LARGE SCALE GENOMIC DNA]</scope>
    <source>
        <strain evidence="8 9">5K138</strain>
    </source>
</reference>
<evidence type="ECO:0000259" key="6">
    <source>
        <dbReference type="Pfam" id="PF04542"/>
    </source>
</evidence>
<dbReference type="Proteomes" id="UP000294739">
    <property type="component" value="Unassembled WGS sequence"/>
</dbReference>
<evidence type="ECO:0000256" key="3">
    <source>
        <dbReference type="ARBA" id="ARBA00023015"/>
    </source>
</evidence>
<dbReference type="InterPro" id="IPR007627">
    <property type="entry name" value="RNA_pol_sigma70_r2"/>
</dbReference>
<name>A0A4R5D8D0_9ACTN</name>
<dbReference type="InterPro" id="IPR032710">
    <property type="entry name" value="NTF2-like_dom_sf"/>
</dbReference>
<comment type="subunit">
    <text evidence="2">Interacts transiently with the RNA polymerase catalytic core formed by RpoA, RpoB, RpoC and RpoZ (2 alpha, 1 beta, 1 beta' and 1 omega subunit) to form the RNA polymerase holoenzyme that can initiate transcription.</text>
</comment>
<keyword evidence="5" id="KW-0804">Transcription</keyword>
<dbReference type="InParanoid" id="A0A4R5D8D0"/>